<accession>A0ABW2A1K1</accession>
<dbReference type="PRINTS" id="PR01438">
    <property type="entry name" value="UNVRSLSTRESS"/>
</dbReference>
<sequence>MESPLPTPGIFRHLLVAVDGSDNAIRAARTAGRLAQSFGSRLTLLSVYRHISYTNRRYTQIRVGPFDTASPVELSLRAIAEESLADTAALLDDYRLGRVEQLVRRGSAAATILKCARDLHVDTIILGCRGLGEIEGLLLGSVSHKVNALAHCTCITVR</sequence>
<dbReference type="PANTHER" id="PTHR46268">
    <property type="entry name" value="STRESS RESPONSE PROTEIN NHAX"/>
    <property type="match status" value="1"/>
</dbReference>
<dbReference type="InterPro" id="IPR006016">
    <property type="entry name" value="UspA"/>
</dbReference>
<dbReference type="EMBL" id="JBHSWE010000001">
    <property type="protein sequence ID" value="MFC6671284.1"/>
    <property type="molecule type" value="Genomic_DNA"/>
</dbReference>
<evidence type="ECO:0000313" key="3">
    <source>
        <dbReference type="EMBL" id="MFC6671284.1"/>
    </source>
</evidence>
<comment type="caution">
    <text evidence="3">The sequence shown here is derived from an EMBL/GenBank/DDBJ whole genome shotgun (WGS) entry which is preliminary data.</text>
</comment>
<proteinExistence type="inferred from homology"/>
<evidence type="ECO:0000259" key="2">
    <source>
        <dbReference type="Pfam" id="PF00582"/>
    </source>
</evidence>
<reference evidence="4" key="1">
    <citation type="journal article" date="2019" name="Int. J. Syst. Evol. Microbiol.">
        <title>The Global Catalogue of Microorganisms (GCM) 10K type strain sequencing project: providing services to taxonomists for standard genome sequencing and annotation.</title>
        <authorList>
            <consortium name="The Broad Institute Genomics Platform"/>
            <consortium name="The Broad Institute Genome Sequencing Center for Infectious Disease"/>
            <person name="Wu L."/>
            <person name="Ma J."/>
        </authorList>
    </citation>
    <scope>NUCLEOTIDE SEQUENCE [LARGE SCALE GENOMIC DNA]</scope>
    <source>
        <strain evidence="4">NBRC 111756</strain>
    </source>
</reference>
<protein>
    <submittedName>
        <fullName evidence="3">Universal stress protein</fullName>
    </submittedName>
</protein>
<dbReference type="RefSeq" id="WP_379909797.1">
    <property type="nucleotide sequence ID" value="NZ_JBHSWE010000001.1"/>
</dbReference>
<dbReference type="Gene3D" id="3.40.50.620">
    <property type="entry name" value="HUPs"/>
    <property type="match status" value="1"/>
</dbReference>
<dbReference type="InterPro" id="IPR006015">
    <property type="entry name" value="Universal_stress_UspA"/>
</dbReference>
<evidence type="ECO:0000313" key="4">
    <source>
        <dbReference type="Proteomes" id="UP001596422"/>
    </source>
</evidence>
<organism evidence="3 4">
    <name type="scientific">Marinobacterium aestuariivivens</name>
    <dbReference type="NCBI Taxonomy" id="1698799"/>
    <lineage>
        <taxon>Bacteria</taxon>
        <taxon>Pseudomonadati</taxon>
        <taxon>Pseudomonadota</taxon>
        <taxon>Gammaproteobacteria</taxon>
        <taxon>Oceanospirillales</taxon>
        <taxon>Oceanospirillaceae</taxon>
        <taxon>Marinobacterium</taxon>
    </lineage>
</organism>
<evidence type="ECO:0000256" key="1">
    <source>
        <dbReference type="ARBA" id="ARBA00008791"/>
    </source>
</evidence>
<gene>
    <name evidence="3" type="ORF">ACFQDL_15275</name>
</gene>
<dbReference type="InterPro" id="IPR014729">
    <property type="entry name" value="Rossmann-like_a/b/a_fold"/>
</dbReference>
<dbReference type="Proteomes" id="UP001596422">
    <property type="component" value="Unassembled WGS sequence"/>
</dbReference>
<dbReference type="PANTHER" id="PTHR46268:SF6">
    <property type="entry name" value="UNIVERSAL STRESS PROTEIN UP12"/>
    <property type="match status" value="1"/>
</dbReference>
<name>A0ABW2A1K1_9GAMM</name>
<dbReference type="SUPFAM" id="SSF52402">
    <property type="entry name" value="Adenine nucleotide alpha hydrolases-like"/>
    <property type="match status" value="1"/>
</dbReference>
<keyword evidence="4" id="KW-1185">Reference proteome</keyword>
<comment type="similarity">
    <text evidence="1">Belongs to the universal stress protein A family.</text>
</comment>
<dbReference type="Pfam" id="PF00582">
    <property type="entry name" value="Usp"/>
    <property type="match status" value="1"/>
</dbReference>
<dbReference type="CDD" id="cd00293">
    <property type="entry name" value="USP-like"/>
    <property type="match status" value="1"/>
</dbReference>
<feature type="domain" description="UspA" evidence="2">
    <location>
        <begin position="11"/>
        <end position="158"/>
    </location>
</feature>